<feature type="domain" description="UBX" evidence="2">
    <location>
        <begin position="157"/>
        <end position="229"/>
    </location>
</feature>
<dbReference type="AlphaFoldDB" id="A0A7M5XB97"/>
<evidence type="ECO:0000313" key="4">
    <source>
        <dbReference type="Proteomes" id="UP000594262"/>
    </source>
</evidence>
<dbReference type="Gene3D" id="3.10.20.90">
    <property type="entry name" value="Phosphatidylinositol 3-kinase Catalytic Subunit, Chain A, domain 1"/>
    <property type="match status" value="1"/>
</dbReference>
<protein>
    <recommendedName>
        <fullName evidence="2">UBX domain-containing protein</fullName>
    </recommendedName>
</protein>
<dbReference type="Proteomes" id="UP000594262">
    <property type="component" value="Unplaced"/>
</dbReference>
<dbReference type="Pfam" id="PF00789">
    <property type="entry name" value="UBX"/>
    <property type="match status" value="1"/>
</dbReference>
<name>A0A7M5XB97_9CNID</name>
<feature type="compositionally biased region" description="Basic and acidic residues" evidence="1">
    <location>
        <begin position="29"/>
        <end position="69"/>
    </location>
</feature>
<dbReference type="InterPro" id="IPR029071">
    <property type="entry name" value="Ubiquitin-like_domsf"/>
</dbReference>
<accession>A0A7M5XB97</accession>
<feature type="region of interest" description="Disordered" evidence="1">
    <location>
        <begin position="1"/>
        <end position="73"/>
    </location>
</feature>
<evidence type="ECO:0000259" key="2">
    <source>
        <dbReference type="PROSITE" id="PS50033"/>
    </source>
</evidence>
<dbReference type="EnsemblMetazoa" id="CLYHEMT020522.1">
    <property type="protein sequence ID" value="CLYHEMP020522.1"/>
    <property type="gene ID" value="CLYHEMG020522"/>
</dbReference>
<dbReference type="InterPro" id="IPR001012">
    <property type="entry name" value="UBX_dom"/>
</dbReference>
<organism evidence="3 4">
    <name type="scientific">Clytia hemisphaerica</name>
    <dbReference type="NCBI Taxonomy" id="252671"/>
    <lineage>
        <taxon>Eukaryota</taxon>
        <taxon>Metazoa</taxon>
        <taxon>Cnidaria</taxon>
        <taxon>Hydrozoa</taxon>
        <taxon>Hydroidolina</taxon>
        <taxon>Leptothecata</taxon>
        <taxon>Obeliida</taxon>
        <taxon>Clytiidae</taxon>
        <taxon>Clytia</taxon>
    </lineage>
</organism>
<feature type="region of interest" description="Disordered" evidence="1">
    <location>
        <begin position="85"/>
        <end position="111"/>
    </location>
</feature>
<dbReference type="OrthoDB" id="436606at2759"/>
<reference evidence="3" key="1">
    <citation type="submission" date="2021-01" db="UniProtKB">
        <authorList>
            <consortium name="EnsemblMetazoa"/>
        </authorList>
    </citation>
    <scope>IDENTIFICATION</scope>
</reference>
<dbReference type="PROSITE" id="PS50033">
    <property type="entry name" value="UBX"/>
    <property type="match status" value="1"/>
</dbReference>
<evidence type="ECO:0000256" key="1">
    <source>
        <dbReference type="SAM" id="MobiDB-lite"/>
    </source>
</evidence>
<dbReference type="SUPFAM" id="SSF54236">
    <property type="entry name" value="Ubiquitin-like"/>
    <property type="match status" value="1"/>
</dbReference>
<keyword evidence="4" id="KW-1185">Reference proteome</keyword>
<proteinExistence type="predicted"/>
<evidence type="ECO:0000313" key="3">
    <source>
        <dbReference type="EnsemblMetazoa" id="CLYHEMP020522.1"/>
    </source>
</evidence>
<sequence>MLPHPPSGSKKPKPLAHESKIKFPSTGKALKDPQKSDSRSFDSWREPSNEMKKRATSKKKAEPPHREGSFSHYAPLPAIGAAHEEKQHLNGKRSLPKSAEKQYPPNGDDNLLKTIKRMKLGMDDIMPEAPGTSSIQRAASHQAQYYISKHQCYNIELMIRLPKGSKIQYTFKSTDTLETVLKYLSKEMKVALPLSKFVLYLNQVPKIELNELKKTLFELGIFDRSVLTLDTRD</sequence>